<dbReference type="AlphaFoldDB" id="A0A1V6YML0"/>
<name>A0A1V6YML0_PENNA</name>
<reference evidence="2" key="1">
    <citation type="journal article" date="2017" name="Nat. Microbiol.">
        <title>Global analysis of biosynthetic gene clusters reveals vast potential of secondary metabolite production in Penicillium species.</title>
        <authorList>
            <person name="Nielsen J.C."/>
            <person name="Grijseels S."/>
            <person name="Prigent S."/>
            <person name="Ji B."/>
            <person name="Dainat J."/>
            <person name="Nielsen K.F."/>
            <person name="Frisvad J.C."/>
            <person name="Workman M."/>
            <person name="Nielsen J."/>
        </authorList>
    </citation>
    <scope>NUCLEOTIDE SEQUENCE [LARGE SCALE GENOMIC DNA]</scope>
    <source>
        <strain evidence="2">IBT 13039</strain>
    </source>
</reference>
<evidence type="ECO:0000313" key="2">
    <source>
        <dbReference type="Proteomes" id="UP000191691"/>
    </source>
</evidence>
<accession>A0A1V6YML0</accession>
<dbReference type="Proteomes" id="UP000191691">
    <property type="component" value="Unassembled WGS sequence"/>
</dbReference>
<gene>
    <name evidence="1" type="ORF">PENNAL_c0016G07990</name>
</gene>
<comment type="caution">
    <text evidence="1">The sequence shown here is derived from an EMBL/GenBank/DDBJ whole genome shotgun (WGS) entry which is preliminary data.</text>
</comment>
<sequence length="180" mass="19730">MNSPSVKPSCGVEYRDEPFTSAKLEDDYTNVEAFLDRMRELFALKSEQVVRGNIHACPLGHGGIPGPEKAKLPYSLSDDGLLYFHPSTGGLSLCLPKSMTKEVFALIHDDQGHQESDAAWQKLWGSLCREHAAPRHRPHGSPQPVLTPPLPFHTVTVDLIATPQLTTPKLTANLSGQTKP</sequence>
<keyword evidence="2" id="KW-1185">Reference proteome</keyword>
<dbReference type="STRING" id="60175.A0A1V6YML0"/>
<proteinExistence type="predicted"/>
<evidence type="ECO:0000313" key="1">
    <source>
        <dbReference type="EMBL" id="OQE88538.1"/>
    </source>
</evidence>
<protein>
    <submittedName>
        <fullName evidence="1">Uncharacterized protein</fullName>
    </submittedName>
</protein>
<organism evidence="1 2">
    <name type="scientific">Penicillium nalgiovense</name>
    <dbReference type="NCBI Taxonomy" id="60175"/>
    <lineage>
        <taxon>Eukaryota</taxon>
        <taxon>Fungi</taxon>
        <taxon>Dikarya</taxon>
        <taxon>Ascomycota</taxon>
        <taxon>Pezizomycotina</taxon>
        <taxon>Eurotiomycetes</taxon>
        <taxon>Eurotiomycetidae</taxon>
        <taxon>Eurotiales</taxon>
        <taxon>Aspergillaceae</taxon>
        <taxon>Penicillium</taxon>
    </lineage>
</organism>
<dbReference type="EMBL" id="MOOB01000016">
    <property type="protein sequence ID" value="OQE88538.1"/>
    <property type="molecule type" value="Genomic_DNA"/>
</dbReference>